<keyword evidence="4 7" id="KW-0573">Peptidoglycan synthesis</keyword>
<keyword evidence="5" id="KW-0012">Acyltransferase</keyword>
<dbReference type="Proteomes" id="UP001597417">
    <property type="component" value="Unassembled WGS sequence"/>
</dbReference>
<keyword evidence="3 7" id="KW-0133">Cell shape</keyword>
<dbReference type="RefSeq" id="WP_378266622.1">
    <property type="nucleotide sequence ID" value="NZ_JBHUKR010000009.1"/>
</dbReference>
<evidence type="ECO:0000256" key="4">
    <source>
        <dbReference type="ARBA" id="ARBA00022984"/>
    </source>
</evidence>
<organism evidence="9 10">
    <name type="scientific">Amycolatopsis pigmentata</name>
    <dbReference type="NCBI Taxonomy" id="450801"/>
    <lineage>
        <taxon>Bacteria</taxon>
        <taxon>Bacillati</taxon>
        <taxon>Actinomycetota</taxon>
        <taxon>Actinomycetes</taxon>
        <taxon>Pseudonocardiales</taxon>
        <taxon>Pseudonocardiaceae</taxon>
        <taxon>Amycolatopsis</taxon>
    </lineage>
</organism>
<keyword evidence="10" id="KW-1185">Reference proteome</keyword>
<sequence length="414" mass="43930">MSFEAPRFSRTRFSRGGAGAVTAALVAVLTLSACSSGDNGTSGNPGAPGGLLSAAPGATVKVDITPAPGATNVSPATPIVVKATGGTLTDVIVTNTAKNKPVTGGMSADKTTWTSSEPLGYGSTYAVDAKGADPNGQTVEQQGKVTTLTPAKQANPNLLPAPSAVAQTGVGVGQVIGFQFTYPVKNKSAVEKQLSVQSNPSQPGSWYWMDDKNVHYRPKQYWQPGTTLTVSAKVYGVDFGNGVYGAEDRTETYRIHDSWIAKADGNTDQMQIFHNGQMVKSMPISLGKDSTPTHVGPHVISFKAQKYTMDSCTYGVCQGQPGWYKSDEYWTERISDDGEFVHMNPNSVGAQGNANVSHGCINLNEENATWFFNTLGLGDVVEVTNSGGPPLPVYDLYGDWELSWDQWQKGSALK</sequence>
<evidence type="ECO:0000313" key="9">
    <source>
        <dbReference type="EMBL" id="MFD2418608.1"/>
    </source>
</evidence>
<reference evidence="10" key="1">
    <citation type="journal article" date="2019" name="Int. J. Syst. Evol. Microbiol.">
        <title>The Global Catalogue of Microorganisms (GCM) 10K type strain sequencing project: providing services to taxonomists for standard genome sequencing and annotation.</title>
        <authorList>
            <consortium name="The Broad Institute Genomics Platform"/>
            <consortium name="The Broad Institute Genome Sequencing Center for Infectious Disease"/>
            <person name="Wu L."/>
            <person name="Ma J."/>
        </authorList>
    </citation>
    <scope>NUCLEOTIDE SEQUENCE [LARGE SCALE GENOMIC DNA]</scope>
    <source>
        <strain evidence="10">CGMCC 4.7645</strain>
    </source>
</reference>
<name>A0ABW5FUB4_9PSEU</name>
<dbReference type="InterPro" id="IPR050979">
    <property type="entry name" value="LD-transpeptidase"/>
</dbReference>
<evidence type="ECO:0000256" key="7">
    <source>
        <dbReference type="PROSITE-ProRule" id="PRU01373"/>
    </source>
</evidence>
<dbReference type="PANTHER" id="PTHR30582:SF2">
    <property type="entry name" value="L,D-TRANSPEPTIDASE YCIB-RELATED"/>
    <property type="match status" value="1"/>
</dbReference>
<feature type="active site" description="Proton donor/acceptor" evidence="7">
    <location>
        <position position="342"/>
    </location>
</feature>
<feature type="active site" description="Nucleophile" evidence="7">
    <location>
        <position position="360"/>
    </location>
</feature>
<gene>
    <name evidence="9" type="ORF">ACFSXZ_19990</name>
</gene>
<evidence type="ECO:0000313" key="10">
    <source>
        <dbReference type="Proteomes" id="UP001597417"/>
    </source>
</evidence>
<dbReference type="InterPro" id="IPR041280">
    <property type="entry name" value="Big_10"/>
</dbReference>
<dbReference type="CDD" id="cd13432">
    <property type="entry name" value="LDT_IgD_like_2"/>
    <property type="match status" value="1"/>
</dbReference>
<dbReference type="Gene3D" id="2.60.40.3780">
    <property type="match status" value="1"/>
</dbReference>
<evidence type="ECO:0000256" key="3">
    <source>
        <dbReference type="ARBA" id="ARBA00022960"/>
    </source>
</evidence>
<dbReference type="Pfam" id="PF17964">
    <property type="entry name" value="Big_10"/>
    <property type="match status" value="1"/>
</dbReference>
<protein>
    <submittedName>
        <fullName evidence="9">Ig-like domain-containing protein</fullName>
    </submittedName>
</protein>
<dbReference type="InterPro" id="IPR038063">
    <property type="entry name" value="Transpep_catalytic_dom"/>
</dbReference>
<dbReference type="Pfam" id="PF03734">
    <property type="entry name" value="YkuD"/>
    <property type="match status" value="1"/>
</dbReference>
<dbReference type="PROSITE" id="PS52029">
    <property type="entry name" value="LD_TPASE"/>
    <property type="match status" value="1"/>
</dbReference>
<dbReference type="PROSITE" id="PS51257">
    <property type="entry name" value="PROKAR_LIPOPROTEIN"/>
    <property type="match status" value="1"/>
</dbReference>
<dbReference type="CDD" id="cd16913">
    <property type="entry name" value="YkuD_like"/>
    <property type="match status" value="1"/>
</dbReference>
<evidence type="ECO:0000256" key="1">
    <source>
        <dbReference type="ARBA" id="ARBA00004752"/>
    </source>
</evidence>
<keyword evidence="6 7" id="KW-0961">Cell wall biogenesis/degradation</keyword>
<comment type="caution">
    <text evidence="9">The sequence shown here is derived from an EMBL/GenBank/DDBJ whole genome shotgun (WGS) entry which is preliminary data.</text>
</comment>
<dbReference type="SUPFAM" id="SSF141523">
    <property type="entry name" value="L,D-transpeptidase catalytic domain-like"/>
    <property type="match status" value="1"/>
</dbReference>
<evidence type="ECO:0000256" key="5">
    <source>
        <dbReference type="ARBA" id="ARBA00023315"/>
    </source>
</evidence>
<evidence type="ECO:0000256" key="2">
    <source>
        <dbReference type="ARBA" id="ARBA00022679"/>
    </source>
</evidence>
<feature type="domain" description="L,D-TPase catalytic" evidence="8">
    <location>
        <begin position="259"/>
        <end position="384"/>
    </location>
</feature>
<comment type="pathway">
    <text evidence="1 7">Cell wall biogenesis; peptidoglycan biosynthesis.</text>
</comment>
<dbReference type="PANTHER" id="PTHR30582">
    <property type="entry name" value="L,D-TRANSPEPTIDASE"/>
    <property type="match status" value="1"/>
</dbReference>
<evidence type="ECO:0000256" key="6">
    <source>
        <dbReference type="ARBA" id="ARBA00023316"/>
    </source>
</evidence>
<accession>A0ABW5FUB4</accession>
<dbReference type="EMBL" id="JBHUKR010000009">
    <property type="protein sequence ID" value="MFD2418608.1"/>
    <property type="molecule type" value="Genomic_DNA"/>
</dbReference>
<keyword evidence="2" id="KW-0808">Transferase</keyword>
<dbReference type="InterPro" id="IPR005490">
    <property type="entry name" value="LD_TPept_cat_dom"/>
</dbReference>
<evidence type="ECO:0000259" key="8">
    <source>
        <dbReference type="PROSITE" id="PS52029"/>
    </source>
</evidence>
<proteinExistence type="predicted"/>
<dbReference type="Gene3D" id="2.40.440.10">
    <property type="entry name" value="L,D-transpeptidase catalytic domain-like"/>
    <property type="match status" value="1"/>
</dbReference>
<dbReference type="Gene3D" id="2.60.40.3710">
    <property type="match status" value="1"/>
</dbReference>